<dbReference type="Gene3D" id="3.90.1140.10">
    <property type="entry name" value="Cyclic phosphodiesterase"/>
    <property type="match status" value="1"/>
</dbReference>
<dbReference type="Proteomes" id="UP000326169">
    <property type="component" value="Unassembled WGS sequence"/>
</dbReference>
<sequence>MDDNYQTYVNRVARMTLGPAYLSQLEHIQESPKFTLDAQGQRKPVPFPGYSVITPPAGEDVDNADFYQNLTDCQQQLAQILDPDFFVKIPPDSLHFTLADLIWDDLYREASREIPDFESKVQEAIAESFTIFESQKISKPFAWQVLGLMVMTRAIVVCLVPRDEEAYNLLIQFRRSIYQNPNLMALGIEQQYHLVAHVTLGYFGSIPNDLDRETLSQQLFEFNHQWLDNSQEIFIKKADFRKFEDMMAYQREPHWPRFIF</sequence>
<dbReference type="RefSeq" id="WP_006617101.1">
    <property type="nucleotide sequence ID" value="NZ_BIMW01000124.1"/>
</dbReference>
<proteinExistence type="predicted"/>
<dbReference type="InterPro" id="IPR009097">
    <property type="entry name" value="Cyclic_Pdiesterase"/>
</dbReference>
<reference evidence="1 2" key="1">
    <citation type="journal article" date="2019" name="J Genomics">
        <title>The Draft Genome of a Hydrogen-producing Cyanobacterium, Arthrospira platensis NIES-46.</title>
        <authorList>
            <person name="Suzuki S."/>
            <person name="Yamaguchi H."/>
            <person name="Kawachi M."/>
        </authorList>
    </citation>
    <scope>NUCLEOTIDE SEQUENCE [LARGE SCALE GENOMIC DNA]</scope>
    <source>
        <strain evidence="1 2">NIES-46</strain>
    </source>
</reference>
<evidence type="ECO:0008006" key="3">
    <source>
        <dbReference type="Google" id="ProtNLM"/>
    </source>
</evidence>
<gene>
    <name evidence="1" type="ORF">NIES46_32310</name>
</gene>
<dbReference type="GeneID" id="301684031"/>
<name>A0A5M3TCH4_LIMPL</name>
<keyword evidence="2" id="KW-1185">Reference proteome</keyword>
<comment type="caution">
    <text evidence="1">The sequence shown here is derived from an EMBL/GenBank/DDBJ whole genome shotgun (WGS) entry which is preliminary data.</text>
</comment>
<organism evidence="1 2">
    <name type="scientific">Limnospira platensis NIES-46</name>
    <dbReference type="NCBI Taxonomy" id="1236695"/>
    <lineage>
        <taxon>Bacteria</taxon>
        <taxon>Bacillati</taxon>
        <taxon>Cyanobacteriota</taxon>
        <taxon>Cyanophyceae</taxon>
        <taxon>Oscillatoriophycideae</taxon>
        <taxon>Oscillatoriales</taxon>
        <taxon>Sirenicapillariaceae</taxon>
        <taxon>Limnospira</taxon>
    </lineage>
</organism>
<evidence type="ECO:0000313" key="2">
    <source>
        <dbReference type="Proteomes" id="UP000326169"/>
    </source>
</evidence>
<accession>A0A5M3TCH4</accession>
<protein>
    <recommendedName>
        <fullName evidence="3">DUF1868 domain-containing protein</fullName>
    </recommendedName>
</protein>
<dbReference type="EMBL" id="BIMW01000124">
    <property type="protein sequence ID" value="GCE95169.1"/>
    <property type="molecule type" value="Genomic_DNA"/>
</dbReference>
<evidence type="ECO:0000313" key="1">
    <source>
        <dbReference type="EMBL" id="GCE95169.1"/>
    </source>
</evidence>
<dbReference type="SUPFAM" id="SSF55144">
    <property type="entry name" value="LigT-like"/>
    <property type="match status" value="1"/>
</dbReference>